<gene>
    <name evidence="2" type="ORF">PROQFM164_S12g000046</name>
</gene>
<protein>
    <submittedName>
        <fullName evidence="2">Uncharacterized protein</fullName>
    </submittedName>
</protein>
<feature type="compositionally biased region" description="Acidic residues" evidence="1">
    <location>
        <begin position="44"/>
        <end position="59"/>
    </location>
</feature>
<accession>W6R9A3</accession>
<sequence>MKGIRKVPYTDRGNFRSRLQRALSLSSSDSEDTRSPSRSVAGDTTEDEPSFPEENDYGGDQENSNPAEPEMVSMDKTDLEDPGQILFSGDSNTVALECVAELNTRLKSIESSSYDQSTWNQTVRDDLAGIFARLAIVETNIGKVLEERPKKVTVDQKSGRSLRRQQ</sequence>
<dbReference type="OMA" id="NMIALEC"/>
<evidence type="ECO:0000313" key="2">
    <source>
        <dbReference type="EMBL" id="CDM38437.1"/>
    </source>
</evidence>
<name>W6R9A3_PENRF</name>
<dbReference type="AlphaFoldDB" id="W6R9A3"/>
<dbReference type="OrthoDB" id="4355495at2759"/>
<feature type="compositionally biased region" description="Low complexity" evidence="1">
    <location>
        <begin position="16"/>
        <end position="28"/>
    </location>
</feature>
<keyword evidence="3" id="KW-1185">Reference proteome</keyword>
<evidence type="ECO:0000256" key="1">
    <source>
        <dbReference type="SAM" id="MobiDB-lite"/>
    </source>
</evidence>
<reference evidence="2" key="1">
    <citation type="journal article" date="2014" name="Nat. Commun.">
        <title>Multiple recent horizontal transfers of a large genomic region in cheese making fungi.</title>
        <authorList>
            <person name="Cheeseman K."/>
            <person name="Ropars J."/>
            <person name="Renault P."/>
            <person name="Dupont J."/>
            <person name="Gouzy J."/>
            <person name="Branca A."/>
            <person name="Abraham A.L."/>
            <person name="Ceppi M."/>
            <person name="Conseiller E."/>
            <person name="Debuchy R."/>
            <person name="Malagnac F."/>
            <person name="Goarin A."/>
            <person name="Silar P."/>
            <person name="Lacoste S."/>
            <person name="Sallet E."/>
            <person name="Bensimon A."/>
            <person name="Giraud T."/>
            <person name="Brygoo Y."/>
        </authorList>
    </citation>
    <scope>NUCLEOTIDE SEQUENCE [LARGE SCALE GENOMIC DNA]</scope>
    <source>
        <strain evidence="2">FM164</strain>
    </source>
</reference>
<dbReference type="EMBL" id="HG792026">
    <property type="protein sequence ID" value="CDM38437.1"/>
    <property type="molecule type" value="Genomic_DNA"/>
</dbReference>
<proteinExistence type="predicted"/>
<dbReference type="Proteomes" id="UP000030686">
    <property type="component" value="Unassembled WGS sequence"/>
</dbReference>
<evidence type="ECO:0000313" key="3">
    <source>
        <dbReference type="Proteomes" id="UP000030686"/>
    </source>
</evidence>
<feature type="region of interest" description="Disordered" evidence="1">
    <location>
        <begin position="1"/>
        <end position="86"/>
    </location>
</feature>
<organism evidence="2 3">
    <name type="scientific">Penicillium roqueforti (strain FM164)</name>
    <dbReference type="NCBI Taxonomy" id="1365484"/>
    <lineage>
        <taxon>Eukaryota</taxon>
        <taxon>Fungi</taxon>
        <taxon>Dikarya</taxon>
        <taxon>Ascomycota</taxon>
        <taxon>Pezizomycotina</taxon>
        <taxon>Eurotiomycetes</taxon>
        <taxon>Eurotiomycetidae</taxon>
        <taxon>Eurotiales</taxon>
        <taxon>Aspergillaceae</taxon>
        <taxon>Penicillium</taxon>
    </lineage>
</organism>